<keyword evidence="1" id="KW-1133">Transmembrane helix</keyword>
<evidence type="ECO:0000313" key="2">
    <source>
        <dbReference type="EMBL" id="MCH5597905.1"/>
    </source>
</evidence>
<evidence type="ECO:0000256" key="1">
    <source>
        <dbReference type="SAM" id="Phobius"/>
    </source>
</evidence>
<name>A0ABS9SHU4_9BACT</name>
<reference evidence="2 3" key="1">
    <citation type="submission" date="2022-02" db="EMBL/GenBank/DDBJ databases">
        <authorList>
            <person name="Min J."/>
        </authorList>
    </citation>
    <scope>NUCLEOTIDE SEQUENCE [LARGE SCALE GENOMIC DNA]</scope>
    <source>
        <strain evidence="2 3">GR10-1</strain>
    </source>
</reference>
<sequence length="158" mass="18530">MDAVVYDGKTAAAEQLVKQRARWINTWFKYWSLAIMLFFRSVVNFSWNQFAFSMMLLRPPLFILGFVGLMFIIINIIFVPQLIIVWLVSIACFFLLFALALHTFKADRSIYMALIKLPKFVYYQVLALFKARAANKISVATKHDVSVYKKDYYETDRN</sequence>
<keyword evidence="3" id="KW-1185">Reference proteome</keyword>
<proteinExistence type="predicted"/>
<keyword evidence="1" id="KW-0472">Membrane</keyword>
<accession>A0ABS9SHU4</accession>
<keyword evidence="1" id="KW-0812">Transmembrane</keyword>
<feature type="transmembrane region" description="Helical" evidence="1">
    <location>
        <begin position="30"/>
        <end position="47"/>
    </location>
</feature>
<protein>
    <submittedName>
        <fullName evidence="2">Uncharacterized protein</fullName>
    </submittedName>
</protein>
<dbReference type="EMBL" id="JAKWBL010000001">
    <property type="protein sequence ID" value="MCH5597905.1"/>
    <property type="molecule type" value="Genomic_DNA"/>
</dbReference>
<gene>
    <name evidence="2" type="ORF">MKP09_08310</name>
</gene>
<feature type="transmembrane region" description="Helical" evidence="1">
    <location>
        <begin position="59"/>
        <end position="78"/>
    </location>
</feature>
<dbReference type="Proteomes" id="UP001202248">
    <property type="component" value="Unassembled WGS sequence"/>
</dbReference>
<comment type="caution">
    <text evidence="2">The sequence shown here is derived from an EMBL/GenBank/DDBJ whole genome shotgun (WGS) entry which is preliminary data.</text>
</comment>
<dbReference type="RefSeq" id="WP_240827259.1">
    <property type="nucleotide sequence ID" value="NZ_JAKWBL010000001.1"/>
</dbReference>
<evidence type="ECO:0000313" key="3">
    <source>
        <dbReference type="Proteomes" id="UP001202248"/>
    </source>
</evidence>
<organism evidence="2 3">
    <name type="scientific">Niabella ginsengisoli</name>
    <dbReference type="NCBI Taxonomy" id="522298"/>
    <lineage>
        <taxon>Bacteria</taxon>
        <taxon>Pseudomonadati</taxon>
        <taxon>Bacteroidota</taxon>
        <taxon>Chitinophagia</taxon>
        <taxon>Chitinophagales</taxon>
        <taxon>Chitinophagaceae</taxon>
        <taxon>Niabella</taxon>
    </lineage>
</organism>
<feature type="transmembrane region" description="Helical" evidence="1">
    <location>
        <begin position="84"/>
        <end position="104"/>
    </location>
</feature>